<gene>
    <name evidence="1" type="primary">dsbA</name>
    <name evidence="1" type="ORF">BN201_0245</name>
</gene>
<dbReference type="OrthoDB" id="21560at10239"/>
<dbReference type="EMBL" id="HE978309">
    <property type="protein sequence ID" value="CEO90848.1"/>
    <property type="molecule type" value="Genomic_DNA"/>
</dbReference>
<sequence length="91" mass="10633">MTEQKKEKVVFDEAAHGNTLAQLIKEASDQKTIQEAYGDKIKEIKQRAKEELGVDGKMWGILFKLYHQQQRETFEAERDEAVELYDRVFNA</sequence>
<proteinExistence type="predicted"/>
<dbReference type="GeneID" id="23301274"/>
<dbReference type="KEGG" id="vg:23301274"/>
<reference evidence="1 2" key="1">
    <citation type="submission" date="2012-08" db="EMBL/GenBank/DDBJ databases">
        <title>Selection and characterization of a candidate therapeutic bacteriophage that lyses the German Escherichia coli O104:H4 outbreak strain.</title>
        <authorList>
            <person name="Merabishvilli M."/>
            <person name="De Vos D."/>
            <person name="Verbeken G."/>
            <person name="Kropinski A."/>
            <person name="Vandenheuvel D."/>
            <person name="Lavigne R."/>
            <person name="Wattiau P."/>
            <person name="Mast J."/>
            <person name="Ragimbeau C."/>
            <person name="Mossong J."/>
            <person name="Scheres J."/>
            <person name="Chanishvili N."/>
            <person name="Vaneechoutte M."/>
            <person name="Pirnay J.P."/>
        </authorList>
    </citation>
    <scope>NUCLEOTIDE SEQUENCE [LARGE SCALE GENOMIC DNA]</scope>
</reference>
<evidence type="ECO:0000313" key="2">
    <source>
        <dbReference type="Proteomes" id="UP000203896"/>
    </source>
</evidence>
<accession>A0A0B7MRR6</accession>
<name>A0A0B7MRR6_9CAUD</name>
<dbReference type="InterPro" id="IPR020313">
    <property type="entry name" value="Double-stranded_DNA-bd"/>
</dbReference>
<organism evidence="1 2">
    <name type="scientific">Enterobacteria phage GEC-3S</name>
    <dbReference type="NCBI Taxonomy" id="1222338"/>
    <lineage>
        <taxon>Viruses</taxon>
        <taxon>Duplodnaviria</taxon>
        <taxon>Heunggongvirae</taxon>
        <taxon>Uroviricota</taxon>
        <taxon>Caudoviricetes</taxon>
        <taxon>Pantevenvirales</taxon>
        <taxon>Straboviridae</taxon>
        <taxon>Krischvirus</taxon>
        <taxon>Krischvirus gec3s</taxon>
    </lineage>
</organism>
<dbReference type="RefSeq" id="YP_009118928.1">
    <property type="nucleotide sequence ID" value="NC_025425.1"/>
</dbReference>
<dbReference type="Pfam" id="PF11126">
    <property type="entry name" value="Phage_DsbA"/>
    <property type="match status" value="1"/>
</dbReference>
<dbReference type="Proteomes" id="UP000203896">
    <property type="component" value="Segment"/>
</dbReference>
<protein>
    <submittedName>
        <fullName evidence="1">Putative Double-stranded DNA binding protein DsbA</fullName>
    </submittedName>
</protein>
<keyword evidence="2" id="KW-1185">Reference proteome</keyword>
<evidence type="ECO:0000313" key="1">
    <source>
        <dbReference type="EMBL" id="CEO90848.1"/>
    </source>
</evidence>